<proteinExistence type="predicted"/>
<feature type="domain" description="CobQ/CobB/MinD/ParA nucleotide binding" evidence="1">
    <location>
        <begin position="14"/>
        <end position="187"/>
    </location>
</feature>
<dbReference type="EMBL" id="CAEZSV010000023">
    <property type="protein sequence ID" value="CAB4547538.1"/>
    <property type="molecule type" value="Genomic_DNA"/>
</dbReference>
<dbReference type="AlphaFoldDB" id="A0A6J6CBS5"/>
<name>A0A6J6CBS5_9ZZZZ</name>
<protein>
    <submittedName>
        <fullName evidence="2">Unannotated protein</fullName>
    </submittedName>
</protein>
<dbReference type="Pfam" id="PF01656">
    <property type="entry name" value="CbiA"/>
    <property type="match status" value="1"/>
</dbReference>
<dbReference type="SUPFAM" id="SSF52540">
    <property type="entry name" value="P-loop containing nucleoside triphosphate hydrolases"/>
    <property type="match status" value="1"/>
</dbReference>
<sequence>MPHSRSPRLWGTFSASGGVGTTTITLHLARIATRLGQRVLIVESDTRAPLREILGAVPPFWEEYRRANALVKAEALPQPLRAGFALLTRRSSAPISEEIFTQFCTLAGENFDLVLFDNPHHRFLSMNTIFVAENTLPSLIGLTALAGELKPKLVIINKHSARLKKRAALEGFVTDAKIFTLPRSQDLHLALGFGVLRKLSSQNEQRVTDIAREILR</sequence>
<reference evidence="2" key="1">
    <citation type="submission" date="2020-05" db="EMBL/GenBank/DDBJ databases">
        <authorList>
            <person name="Chiriac C."/>
            <person name="Salcher M."/>
            <person name="Ghai R."/>
            <person name="Kavagutti S V."/>
        </authorList>
    </citation>
    <scope>NUCLEOTIDE SEQUENCE</scope>
</reference>
<dbReference type="InterPro" id="IPR002586">
    <property type="entry name" value="CobQ/CobB/MinD/ParA_Nub-bd_dom"/>
</dbReference>
<dbReference type="Gene3D" id="3.40.50.300">
    <property type="entry name" value="P-loop containing nucleotide triphosphate hydrolases"/>
    <property type="match status" value="1"/>
</dbReference>
<accession>A0A6J6CBS5</accession>
<evidence type="ECO:0000259" key="1">
    <source>
        <dbReference type="Pfam" id="PF01656"/>
    </source>
</evidence>
<dbReference type="InterPro" id="IPR027417">
    <property type="entry name" value="P-loop_NTPase"/>
</dbReference>
<organism evidence="2">
    <name type="scientific">freshwater metagenome</name>
    <dbReference type="NCBI Taxonomy" id="449393"/>
    <lineage>
        <taxon>unclassified sequences</taxon>
        <taxon>metagenomes</taxon>
        <taxon>ecological metagenomes</taxon>
    </lineage>
</organism>
<gene>
    <name evidence="2" type="ORF">UFOPK1506_00217</name>
</gene>
<evidence type="ECO:0000313" key="2">
    <source>
        <dbReference type="EMBL" id="CAB4547538.1"/>
    </source>
</evidence>